<protein>
    <submittedName>
        <fullName evidence="2">Uncharacterized protein</fullName>
    </submittedName>
</protein>
<reference evidence="2" key="1">
    <citation type="submission" date="2023-03" db="EMBL/GenBank/DDBJ databases">
        <title>Massive genome expansion in bonnet fungi (Mycena s.s.) driven by repeated elements and novel gene families across ecological guilds.</title>
        <authorList>
            <consortium name="Lawrence Berkeley National Laboratory"/>
            <person name="Harder C.B."/>
            <person name="Miyauchi S."/>
            <person name="Viragh M."/>
            <person name="Kuo A."/>
            <person name="Thoen E."/>
            <person name="Andreopoulos B."/>
            <person name="Lu D."/>
            <person name="Skrede I."/>
            <person name="Drula E."/>
            <person name="Henrissat B."/>
            <person name="Morin E."/>
            <person name="Kohler A."/>
            <person name="Barry K."/>
            <person name="LaButti K."/>
            <person name="Morin E."/>
            <person name="Salamov A."/>
            <person name="Lipzen A."/>
            <person name="Mereny Z."/>
            <person name="Hegedus B."/>
            <person name="Baldrian P."/>
            <person name="Stursova M."/>
            <person name="Weitz H."/>
            <person name="Taylor A."/>
            <person name="Grigoriev I.V."/>
            <person name="Nagy L.G."/>
            <person name="Martin F."/>
            <person name="Kauserud H."/>
        </authorList>
    </citation>
    <scope>NUCLEOTIDE SEQUENCE</scope>
    <source>
        <strain evidence="2">CBHHK182m</strain>
    </source>
</reference>
<evidence type="ECO:0000313" key="2">
    <source>
        <dbReference type="EMBL" id="KAJ7751592.1"/>
    </source>
</evidence>
<keyword evidence="3" id="KW-1185">Reference proteome</keyword>
<dbReference type="AlphaFoldDB" id="A0AAD7IZB1"/>
<proteinExistence type="predicted"/>
<dbReference type="PANTHER" id="PTHR35043">
    <property type="entry name" value="TRANSCRIPTION FACTOR DOMAIN-CONTAINING PROTEIN"/>
    <property type="match status" value="1"/>
</dbReference>
<name>A0AAD7IZB1_9AGAR</name>
<accession>A0AAD7IZB1</accession>
<keyword evidence="1" id="KW-0472">Membrane</keyword>
<feature type="non-terminal residue" evidence="2">
    <location>
        <position position="1"/>
    </location>
</feature>
<keyword evidence="1" id="KW-0812">Transmembrane</keyword>
<dbReference type="PANTHER" id="PTHR35043:SF7">
    <property type="entry name" value="TRANSCRIPTION FACTOR DOMAIN-CONTAINING PROTEIN"/>
    <property type="match status" value="1"/>
</dbReference>
<keyword evidence="1" id="KW-1133">Transmembrane helix</keyword>
<dbReference type="EMBL" id="JARKIB010000061">
    <property type="protein sequence ID" value="KAJ7751592.1"/>
    <property type="molecule type" value="Genomic_DNA"/>
</dbReference>
<evidence type="ECO:0000256" key="1">
    <source>
        <dbReference type="SAM" id="Phobius"/>
    </source>
</evidence>
<gene>
    <name evidence="2" type="ORF">B0H16DRAFT_1221953</name>
</gene>
<dbReference type="Proteomes" id="UP001215598">
    <property type="component" value="Unassembled WGS sequence"/>
</dbReference>
<feature type="non-terminal residue" evidence="2">
    <location>
        <position position="129"/>
    </location>
</feature>
<feature type="transmembrane region" description="Helical" evidence="1">
    <location>
        <begin position="6"/>
        <end position="22"/>
    </location>
</feature>
<comment type="caution">
    <text evidence="2">The sequence shown here is derived from an EMBL/GenBank/DDBJ whole genome shotgun (WGS) entry which is preliminary data.</text>
</comment>
<feature type="transmembrane region" description="Helical" evidence="1">
    <location>
        <begin position="43"/>
        <end position="63"/>
    </location>
</feature>
<sequence length="129" mass="14245">RSLFDIVWGCLATIFACTWVAVHQNVPDPHLGWLSLLSRKLQMMLLTIFAPELVVSFAGKQLVSALRISKEFNVSTTHGFFCTMGGFVSQEGYPVSKMKQLPVYIPAIRAIKEADIVDKSKGDTLSKGV</sequence>
<evidence type="ECO:0000313" key="3">
    <source>
        <dbReference type="Proteomes" id="UP001215598"/>
    </source>
</evidence>
<organism evidence="2 3">
    <name type="scientific">Mycena metata</name>
    <dbReference type="NCBI Taxonomy" id="1033252"/>
    <lineage>
        <taxon>Eukaryota</taxon>
        <taxon>Fungi</taxon>
        <taxon>Dikarya</taxon>
        <taxon>Basidiomycota</taxon>
        <taxon>Agaricomycotina</taxon>
        <taxon>Agaricomycetes</taxon>
        <taxon>Agaricomycetidae</taxon>
        <taxon>Agaricales</taxon>
        <taxon>Marasmiineae</taxon>
        <taxon>Mycenaceae</taxon>
        <taxon>Mycena</taxon>
    </lineage>
</organism>